<evidence type="ECO:0000313" key="1">
    <source>
        <dbReference type="EMBL" id="PVU74711.1"/>
    </source>
</evidence>
<proteinExistence type="predicted"/>
<accession>A0A2T9X3T5</accession>
<dbReference type="AlphaFoldDB" id="A0A2T9X3T5"/>
<protein>
    <submittedName>
        <fullName evidence="1">Uncharacterized protein</fullName>
    </submittedName>
</protein>
<comment type="caution">
    <text evidence="1">The sequence shown here is derived from an EMBL/GenBank/DDBJ whole genome shotgun (WGS) entry which is preliminary data.</text>
</comment>
<organism evidence="1 2">
    <name type="scientific">Acidianus hospitalis</name>
    <dbReference type="NCBI Taxonomy" id="563177"/>
    <lineage>
        <taxon>Archaea</taxon>
        <taxon>Thermoproteota</taxon>
        <taxon>Thermoprotei</taxon>
        <taxon>Sulfolobales</taxon>
        <taxon>Sulfolobaceae</taxon>
        <taxon>Acidianus</taxon>
    </lineage>
</organism>
<gene>
    <name evidence="1" type="ORF">DDW13_06415</name>
</gene>
<reference evidence="1 2" key="1">
    <citation type="journal article" date="2015" name="Appl. Environ. Microbiol.">
        <title>Nanoarchaeota, Their Sulfolobales Host, and Nanoarchaeota Virus Distribution across Yellowstone National Park Hot Springs.</title>
        <authorList>
            <person name="Munson-McGee J.H."/>
            <person name="Field E.K."/>
            <person name="Bateson M."/>
            <person name="Rooney C."/>
            <person name="Stepanauskas R."/>
            <person name="Young M.J."/>
        </authorList>
    </citation>
    <scope>NUCLEOTIDE SEQUENCE [LARGE SCALE GENOMIC DNA]</scope>
    <source>
        <strain evidence="1">SCGC AC-742_N10</strain>
    </source>
</reference>
<dbReference type="EMBL" id="QEFD01000189">
    <property type="protein sequence ID" value="PVU74711.1"/>
    <property type="molecule type" value="Genomic_DNA"/>
</dbReference>
<dbReference type="Proteomes" id="UP000245638">
    <property type="component" value="Unassembled WGS sequence"/>
</dbReference>
<name>A0A2T9X3T5_9CREN</name>
<evidence type="ECO:0000313" key="2">
    <source>
        <dbReference type="Proteomes" id="UP000245638"/>
    </source>
</evidence>
<sequence length="77" mass="9255">MHFDMFYYKIPDDVRQRYAEMRAKVTQSLIDELTGKATNYEELIEKIKARAKLYYDKANDQYKLKIDDMITLPRDIA</sequence>